<feature type="domain" description="Phosphoribosyltransferase" evidence="2">
    <location>
        <begin position="135"/>
        <end position="241"/>
    </location>
</feature>
<gene>
    <name evidence="4" type="ORF">UX22_C0011G0003</name>
</gene>
<evidence type="ECO:0000259" key="2">
    <source>
        <dbReference type="Pfam" id="PF00156"/>
    </source>
</evidence>
<dbReference type="CDD" id="cd06223">
    <property type="entry name" value="PRTases_typeI"/>
    <property type="match status" value="1"/>
</dbReference>
<protein>
    <submittedName>
        <fullName evidence="4">Competence protein F</fullName>
    </submittedName>
</protein>
<accession>A0A0G1R2U8</accession>
<dbReference type="Gene3D" id="3.40.50.2020">
    <property type="match status" value="1"/>
</dbReference>
<evidence type="ECO:0000313" key="4">
    <source>
        <dbReference type="EMBL" id="KKU15195.1"/>
    </source>
</evidence>
<dbReference type="SUPFAM" id="SSF53271">
    <property type="entry name" value="PRTase-like"/>
    <property type="match status" value="1"/>
</dbReference>
<dbReference type="Pfam" id="PF18912">
    <property type="entry name" value="DZR_2"/>
    <property type="match status" value="1"/>
</dbReference>
<dbReference type="PANTHER" id="PTHR47505:SF1">
    <property type="entry name" value="DNA UTILIZATION PROTEIN YHGH"/>
    <property type="match status" value="1"/>
</dbReference>
<proteinExistence type="inferred from homology"/>
<dbReference type="Proteomes" id="UP000034727">
    <property type="component" value="Unassembled WGS sequence"/>
</dbReference>
<dbReference type="AlphaFoldDB" id="A0A0G1R2U8"/>
<reference evidence="4 5" key="1">
    <citation type="journal article" date="2015" name="Nature">
        <title>rRNA introns, odd ribosomes, and small enigmatic genomes across a large radiation of phyla.</title>
        <authorList>
            <person name="Brown C.T."/>
            <person name="Hug L.A."/>
            <person name="Thomas B.C."/>
            <person name="Sharon I."/>
            <person name="Castelle C.J."/>
            <person name="Singh A."/>
            <person name="Wilkins M.J."/>
            <person name="Williams K.H."/>
            <person name="Banfield J.F."/>
        </authorList>
    </citation>
    <scope>NUCLEOTIDE SEQUENCE [LARGE SCALE GENOMIC DNA]</scope>
</reference>
<dbReference type="PANTHER" id="PTHR47505">
    <property type="entry name" value="DNA UTILIZATION PROTEIN YHGH"/>
    <property type="match status" value="1"/>
</dbReference>
<dbReference type="InterPro" id="IPR029057">
    <property type="entry name" value="PRTase-like"/>
</dbReference>
<evidence type="ECO:0000256" key="1">
    <source>
        <dbReference type="ARBA" id="ARBA00008007"/>
    </source>
</evidence>
<dbReference type="InterPro" id="IPR051910">
    <property type="entry name" value="ComF/GntX_DNA_util-trans"/>
</dbReference>
<dbReference type="InterPro" id="IPR000836">
    <property type="entry name" value="PRTase_dom"/>
</dbReference>
<name>A0A0G1R2U8_9BACT</name>
<dbReference type="PATRIC" id="fig|1618663.3.peg.346"/>
<evidence type="ECO:0000259" key="3">
    <source>
        <dbReference type="Pfam" id="PF18912"/>
    </source>
</evidence>
<organism evidence="4 5">
    <name type="scientific">Candidatus Jorgensenbacteria bacterium GW2011_GWA2_45_9</name>
    <dbReference type="NCBI Taxonomy" id="1618663"/>
    <lineage>
        <taxon>Bacteria</taxon>
        <taxon>Candidatus Joergenseniibacteriota</taxon>
    </lineage>
</organism>
<feature type="domain" description="Double zinc ribbon" evidence="3">
    <location>
        <begin position="10"/>
        <end position="64"/>
    </location>
</feature>
<dbReference type="EMBL" id="LCLJ01000011">
    <property type="protein sequence ID" value="KKU15195.1"/>
    <property type="molecule type" value="Genomic_DNA"/>
</dbReference>
<sequence length="242" mass="26928">MTREKILCFALDVLFPPRCANCEVKVKTNAYPLCANCEKSLPINTSLFCAWCGARAYSLSKVCHAGAPCVLGAATRFDRAAAQRIIHAIKYENKKFLAHPLGKIIAGYFDRLSAEVGFDNLTFFVIPVPIHKKKILKRGYNQSALLAREFIKQSNKAESLFFVDDIIFKTKNTPSQTECKTRAERLKNIAGSFETRVPEFIRGKNFIIIDDVCTTGSTVSEIARLLKKSGARIVLALVFAKA</sequence>
<comment type="caution">
    <text evidence="4">The sequence shown here is derived from an EMBL/GenBank/DDBJ whole genome shotgun (WGS) entry which is preliminary data.</text>
</comment>
<dbReference type="InterPro" id="IPR044005">
    <property type="entry name" value="DZR_2"/>
</dbReference>
<comment type="similarity">
    <text evidence="1">Belongs to the ComF/GntX family.</text>
</comment>
<evidence type="ECO:0000313" key="5">
    <source>
        <dbReference type="Proteomes" id="UP000034727"/>
    </source>
</evidence>
<dbReference type="Pfam" id="PF00156">
    <property type="entry name" value="Pribosyltran"/>
    <property type="match status" value="1"/>
</dbReference>